<evidence type="ECO:0008006" key="4">
    <source>
        <dbReference type="Google" id="ProtNLM"/>
    </source>
</evidence>
<sequence>MLQTPIRAAIALAAIAFLASAAHAESVRMTGRFAAPYRDAAMLDSVRVGRISGEDGRQLAMAIERALGRPDIAGNVHFDLLGGPGGENADGALNGNVVTGVQESRFKRKEKECVEREGGKRDGKCLREEEVEKDCTRRVINVNADLRLARADGRVVYSVSRPRRDETSWCRGQNPPRTTEEAIRGMIVDIAENVRHDIVPSVETYSIRFRESTKGLPKELNRSFKDVVKQTQRDLRGACAAWTAMDQQAPNHPSITFDLALCAEAEGDFERAGDLYRRAAQLIGRGDNEGTQGAERIERLIAGAEDEKARRAGRPGRR</sequence>
<name>A0ABW8YLY0_9SPHN</name>
<organism evidence="2 3">
    <name type="scientific">Sphingomonas plantiphila</name>
    <dbReference type="NCBI Taxonomy" id="3163295"/>
    <lineage>
        <taxon>Bacteria</taxon>
        <taxon>Pseudomonadati</taxon>
        <taxon>Pseudomonadota</taxon>
        <taxon>Alphaproteobacteria</taxon>
        <taxon>Sphingomonadales</taxon>
        <taxon>Sphingomonadaceae</taxon>
        <taxon>Sphingomonas</taxon>
    </lineage>
</organism>
<evidence type="ECO:0000313" key="3">
    <source>
        <dbReference type="Proteomes" id="UP001629244"/>
    </source>
</evidence>
<dbReference type="RefSeq" id="WP_408078200.1">
    <property type="nucleotide sequence ID" value="NZ_JBELQC010000001.1"/>
</dbReference>
<comment type="caution">
    <text evidence="2">The sequence shown here is derived from an EMBL/GenBank/DDBJ whole genome shotgun (WGS) entry which is preliminary data.</text>
</comment>
<feature type="signal peptide" evidence="1">
    <location>
        <begin position="1"/>
        <end position="24"/>
    </location>
</feature>
<proteinExistence type="predicted"/>
<accession>A0ABW8YLY0</accession>
<protein>
    <recommendedName>
        <fullName evidence="4">Tetratricopeptide repeat-containing protein</fullName>
    </recommendedName>
</protein>
<dbReference type="EMBL" id="JBELQC010000001">
    <property type="protein sequence ID" value="MFL9841288.1"/>
    <property type="molecule type" value="Genomic_DNA"/>
</dbReference>
<keyword evidence="1" id="KW-0732">Signal</keyword>
<dbReference type="Gene3D" id="1.25.40.10">
    <property type="entry name" value="Tetratricopeptide repeat domain"/>
    <property type="match status" value="1"/>
</dbReference>
<feature type="chain" id="PRO_5047346291" description="Tetratricopeptide repeat-containing protein" evidence="1">
    <location>
        <begin position="25"/>
        <end position="318"/>
    </location>
</feature>
<reference evidence="2 3" key="1">
    <citation type="submission" date="2024-06" db="EMBL/GenBank/DDBJ databases">
        <authorList>
            <person name="Kaempfer P."/>
            <person name="Viver T."/>
        </authorList>
    </citation>
    <scope>NUCLEOTIDE SEQUENCE [LARGE SCALE GENOMIC DNA]</scope>
    <source>
        <strain evidence="2 3">ST-64</strain>
    </source>
</reference>
<evidence type="ECO:0000313" key="2">
    <source>
        <dbReference type="EMBL" id="MFL9841288.1"/>
    </source>
</evidence>
<keyword evidence="3" id="KW-1185">Reference proteome</keyword>
<gene>
    <name evidence="2" type="ORF">ABS767_09960</name>
</gene>
<dbReference type="InterPro" id="IPR011990">
    <property type="entry name" value="TPR-like_helical_dom_sf"/>
</dbReference>
<evidence type="ECO:0000256" key="1">
    <source>
        <dbReference type="SAM" id="SignalP"/>
    </source>
</evidence>
<dbReference type="Proteomes" id="UP001629244">
    <property type="component" value="Unassembled WGS sequence"/>
</dbReference>